<feature type="transmembrane region" description="Helical" evidence="1">
    <location>
        <begin position="64"/>
        <end position="83"/>
    </location>
</feature>
<dbReference type="Proteomes" id="UP001515480">
    <property type="component" value="Unassembled WGS sequence"/>
</dbReference>
<evidence type="ECO:0000313" key="3">
    <source>
        <dbReference type="Proteomes" id="UP001515480"/>
    </source>
</evidence>
<keyword evidence="1" id="KW-0472">Membrane</keyword>
<feature type="transmembrane region" description="Helical" evidence="1">
    <location>
        <begin position="38"/>
        <end position="58"/>
    </location>
</feature>
<keyword evidence="3" id="KW-1185">Reference proteome</keyword>
<keyword evidence="1" id="KW-0812">Transmembrane</keyword>
<name>A0AB34K0L3_PRYPA</name>
<evidence type="ECO:0000313" key="2">
    <source>
        <dbReference type="EMBL" id="KAL1527524.1"/>
    </source>
</evidence>
<comment type="caution">
    <text evidence="2">The sequence shown here is derived from an EMBL/GenBank/DDBJ whole genome shotgun (WGS) entry which is preliminary data.</text>
</comment>
<sequence length="166" mass="17237">MPLAAGVPALIALAGSVGAGSLLASVSHALHKGDHPPLAFLFIVQLAVALVFWGWAVYNCITKQFDLGAVSFATVIAATALGLRRMDASAKESLQKQRVLTGLSGLFVVVNYALGIGVASTKAWTLLLYMVVACTLWCASTIAAVLLLSFAIRKCVASASLLPHGE</sequence>
<evidence type="ECO:0000256" key="1">
    <source>
        <dbReference type="SAM" id="Phobius"/>
    </source>
</evidence>
<feature type="transmembrane region" description="Helical" evidence="1">
    <location>
        <begin position="6"/>
        <end position="26"/>
    </location>
</feature>
<organism evidence="2 3">
    <name type="scientific">Prymnesium parvum</name>
    <name type="common">Toxic golden alga</name>
    <dbReference type="NCBI Taxonomy" id="97485"/>
    <lineage>
        <taxon>Eukaryota</taxon>
        <taxon>Haptista</taxon>
        <taxon>Haptophyta</taxon>
        <taxon>Prymnesiophyceae</taxon>
        <taxon>Prymnesiales</taxon>
        <taxon>Prymnesiaceae</taxon>
        <taxon>Prymnesium</taxon>
    </lineage>
</organism>
<accession>A0AB34K0L3</accession>
<feature type="transmembrane region" description="Helical" evidence="1">
    <location>
        <begin position="126"/>
        <end position="152"/>
    </location>
</feature>
<dbReference type="EMBL" id="JBGBPQ010000002">
    <property type="protein sequence ID" value="KAL1527524.1"/>
    <property type="molecule type" value="Genomic_DNA"/>
</dbReference>
<gene>
    <name evidence="2" type="ORF">AB1Y20_008914</name>
</gene>
<proteinExistence type="predicted"/>
<feature type="transmembrane region" description="Helical" evidence="1">
    <location>
        <begin position="99"/>
        <end position="120"/>
    </location>
</feature>
<protein>
    <submittedName>
        <fullName evidence="2">Uncharacterized protein</fullName>
    </submittedName>
</protein>
<keyword evidence="1" id="KW-1133">Transmembrane helix</keyword>
<dbReference type="AlphaFoldDB" id="A0AB34K0L3"/>
<reference evidence="2 3" key="1">
    <citation type="journal article" date="2024" name="Science">
        <title>Giant polyketide synthase enzymes in the biosynthesis of giant marine polyether toxins.</title>
        <authorList>
            <person name="Fallon T.R."/>
            <person name="Shende V.V."/>
            <person name="Wierzbicki I.H."/>
            <person name="Pendleton A.L."/>
            <person name="Watervoot N.F."/>
            <person name="Auber R.P."/>
            <person name="Gonzalez D.J."/>
            <person name="Wisecaver J.H."/>
            <person name="Moore B.S."/>
        </authorList>
    </citation>
    <scope>NUCLEOTIDE SEQUENCE [LARGE SCALE GENOMIC DNA]</scope>
    <source>
        <strain evidence="2 3">12B1</strain>
    </source>
</reference>